<dbReference type="Gene3D" id="1.10.10.60">
    <property type="entry name" value="Homeodomain-like"/>
    <property type="match status" value="1"/>
</dbReference>
<dbReference type="InterPro" id="IPR001647">
    <property type="entry name" value="HTH_TetR"/>
</dbReference>
<dbReference type="EMBL" id="CP034550">
    <property type="protein sequence ID" value="QFZ16400.1"/>
    <property type="molecule type" value="Genomic_DNA"/>
</dbReference>
<gene>
    <name evidence="7" type="ORF">EKG83_02015</name>
</gene>
<reference evidence="8" key="1">
    <citation type="journal article" date="2021" name="Curr. Microbiol.">
        <title>Complete genome of nocamycin-producing strain Saccharothrix syringae NRRL B-16468 reveals the biosynthetic potential for secondary metabolites.</title>
        <authorList>
            <person name="Mo X."/>
            <person name="Yang S."/>
        </authorList>
    </citation>
    <scope>NUCLEOTIDE SEQUENCE [LARGE SCALE GENOMIC DNA]</scope>
    <source>
        <strain evidence="8">ATCC 51364 / DSM 43886 / JCM 6844 / KCTC 9398 / NBRC 14523 / NRRL B-16468 / INA 2240</strain>
    </source>
</reference>
<evidence type="ECO:0000256" key="5">
    <source>
        <dbReference type="PROSITE-ProRule" id="PRU00335"/>
    </source>
</evidence>
<dbReference type="Pfam" id="PF00440">
    <property type="entry name" value="TetR_N"/>
    <property type="match status" value="1"/>
</dbReference>
<keyword evidence="1" id="KW-0678">Repressor</keyword>
<evidence type="ECO:0000256" key="3">
    <source>
        <dbReference type="ARBA" id="ARBA00023125"/>
    </source>
</evidence>
<dbReference type="Pfam" id="PF02909">
    <property type="entry name" value="TetR_C_1"/>
    <property type="match status" value="1"/>
</dbReference>
<accession>A0A5Q0GSB5</accession>
<sequence length="201" mass="21940">MALGREAIVRAALDLLDEAGLDGLTLRRLADRLDVRAPALYWHVRNKAELLEAVAARVFADALADLEAPRRGEPWPDWLADTAHRLRRAALSHRDGARVLAGAYLAHALGRPTELALRVLCDAGFSPREAARGLTAVYAYVQGFTLEEQATAAIRQVDAERYPLTAAARADLSDHDTHFDHGLRLLLSGLRLSRLGRTGPG</sequence>
<dbReference type="GO" id="GO:0045892">
    <property type="term" value="P:negative regulation of DNA-templated transcription"/>
    <property type="evidence" value="ECO:0007669"/>
    <property type="project" value="InterPro"/>
</dbReference>
<protein>
    <submittedName>
        <fullName evidence="7">TetR family transcriptional regulator</fullName>
    </submittedName>
</protein>
<keyword evidence="3 5" id="KW-0238">DNA-binding</keyword>
<keyword evidence="2" id="KW-0805">Transcription regulation</keyword>
<dbReference type="OrthoDB" id="3819648at2"/>
<keyword evidence="8" id="KW-1185">Reference proteome</keyword>
<dbReference type="PRINTS" id="PR00455">
    <property type="entry name" value="HTHTETR"/>
</dbReference>
<dbReference type="PANTHER" id="PTHR30055:SF151">
    <property type="entry name" value="TRANSCRIPTIONAL REGULATORY PROTEIN"/>
    <property type="match status" value="1"/>
</dbReference>
<feature type="domain" description="HTH tetR-type" evidence="6">
    <location>
        <begin position="2"/>
        <end position="62"/>
    </location>
</feature>
<dbReference type="GO" id="GO:0003700">
    <property type="term" value="F:DNA-binding transcription factor activity"/>
    <property type="evidence" value="ECO:0007669"/>
    <property type="project" value="TreeGrafter"/>
</dbReference>
<dbReference type="InterPro" id="IPR050109">
    <property type="entry name" value="HTH-type_TetR-like_transc_reg"/>
</dbReference>
<dbReference type="SUPFAM" id="SSF46689">
    <property type="entry name" value="Homeodomain-like"/>
    <property type="match status" value="1"/>
</dbReference>
<organism evidence="7 8">
    <name type="scientific">Saccharothrix syringae</name>
    <name type="common">Nocardiopsis syringae</name>
    <dbReference type="NCBI Taxonomy" id="103733"/>
    <lineage>
        <taxon>Bacteria</taxon>
        <taxon>Bacillati</taxon>
        <taxon>Actinomycetota</taxon>
        <taxon>Actinomycetes</taxon>
        <taxon>Pseudonocardiales</taxon>
        <taxon>Pseudonocardiaceae</taxon>
        <taxon>Saccharothrix</taxon>
    </lineage>
</organism>
<evidence type="ECO:0000313" key="7">
    <source>
        <dbReference type="EMBL" id="QFZ16400.1"/>
    </source>
</evidence>
<dbReference type="GO" id="GO:0046677">
    <property type="term" value="P:response to antibiotic"/>
    <property type="evidence" value="ECO:0007669"/>
    <property type="project" value="InterPro"/>
</dbReference>
<dbReference type="PROSITE" id="PS50977">
    <property type="entry name" value="HTH_TETR_2"/>
    <property type="match status" value="1"/>
</dbReference>
<evidence type="ECO:0000256" key="1">
    <source>
        <dbReference type="ARBA" id="ARBA00022491"/>
    </source>
</evidence>
<dbReference type="RefSeq" id="WP_033432274.1">
    <property type="nucleotide sequence ID" value="NZ_CP034550.1"/>
</dbReference>
<dbReference type="InterPro" id="IPR009057">
    <property type="entry name" value="Homeodomain-like_sf"/>
</dbReference>
<dbReference type="AlphaFoldDB" id="A0A5Q0GSB5"/>
<evidence type="ECO:0000313" key="8">
    <source>
        <dbReference type="Proteomes" id="UP000325787"/>
    </source>
</evidence>
<evidence type="ECO:0000259" key="6">
    <source>
        <dbReference type="PROSITE" id="PS50977"/>
    </source>
</evidence>
<dbReference type="GO" id="GO:0000976">
    <property type="term" value="F:transcription cis-regulatory region binding"/>
    <property type="evidence" value="ECO:0007669"/>
    <property type="project" value="TreeGrafter"/>
</dbReference>
<dbReference type="PANTHER" id="PTHR30055">
    <property type="entry name" value="HTH-TYPE TRANSCRIPTIONAL REGULATOR RUTR"/>
    <property type="match status" value="1"/>
</dbReference>
<dbReference type="Gene3D" id="1.10.357.10">
    <property type="entry name" value="Tetracycline Repressor, domain 2"/>
    <property type="match status" value="1"/>
</dbReference>
<proteinExistence type="predicted"/>
<keyword evidence="4" id="KW-0804">Transcription</keyword>
<dbReference type="InterPro" id="IPR004111">
    <property type="entry name" value="Repressor_TetR_C"/>
</dbReference>
<evidence type="ECO:0000256" key="2">
    <source>
        <dbReference type="ARBA" id="ARBA00023015"/>
    </source>
</evidence>
<dbReference type="InterPro" id="IPR036271">
    <property type="entry name" value="Tet_transcr_reg_TetR-rel_C_sf"/>
</dbReference>
<evidence type="ECO:0000256" key="4">
    <source>
        <dbReference type="ARBA" id="ARBA00023163"/>
    </source>
</evidence>
<dbReference type="SUPFAM" id="SSF48498">
    <property type="entry name" value="Tetracyclin repressor-like, C-terminal domain"/>
    <property type="match status" value="1"/>
</dbReference>
<name>A0A5Q0GSB5_SACSY</name>
<feature type="DNA-binding region" description="H-T-H motif" evidence="5">
    <location>
        <begin position="25"/>
        <end position="44"/>
    </location>
</feature>
<dbReference type="InterPro" id="IPR003012">
    <property type="entry name" value="Tet_transcr_reg_TetR"/>
</dbReference>
<dbReference type="KEGG" id="ssyi:EKG83_02015"/>
<dbReference type="PRINTS" id="PR00400">
    <property type="entry name" value="TETREPRESSOR"/>
</dbReference>
<dbReference type="Proteomes" id="UP000325787">
    <property type="component" value="Chromosome"/>
</dbReference>